<sequence>MESRRAPSSRLISEEQLRAVDYEVEAGASRDSLSVEIFQKFGKVLISIQPRPSAVKSLYLAEKSRLTSRKGSRLGIGDHNSEYTLCSNACSSDFLTSSASLLSVAPRSSLHVSPPTDNHYFRNNRPHEKCFVYTQFQTTMNPCSVDTQTKPPTPTRTNKSDRVSSTLIIISETSSDTIRPKNHDLDFSHFNYRLDKLERKVMRQEMVVRSLSPARAPPSSEASARPAEPRPGCSYVQQYSHVPPAPPLTPAHASTIDRGHSSEQYGREFTTYDGLTARARRHSASVPVKHAEVRSVAAERVHKIRQKLNPVRDYRLMDTVHYLAQGEFAPRDDGIKLTPSREAVLSDIIWEDVCRTHWPSTRLSRRGDRPPRADLQRQIDGLLRERIAHVERRRRRHYRIIKLNHRHESCRPLGKTGDIIVANKHHDDGRRRRRDTPRGHRGDSSNANKNSTICMQFPELQRNAYRVEESSPGPSYGVSGAPQHMEATCCFHTSAAPAPSLNRPAAPAAEPGLARDKTKSKTARLVVKKDPPRKYSKEEPNLEQFILLPTLVARTPSNLKRQKKFNALYHRILNSHLQNCAESDRRPGSGALGPTPSRHDLSKKDIGFNIHMASSNEN</sequence>
<feature type="region of interest" description="Disordered" evidence="1">
    <location>
        <begin position="416"/>
        <end position="452"/>
    </location>
</feature>
<reference evidence="2" key="1">
    <citation type="submission" date="2020-11" db="EMBL/GenBank/DDBJ databases">
        <authorList>
            <person name="Whiteford S."/>
        </authorList>
    </citation>
    <scope>NUCLEOTIDE SEQUENCE</scope>
</reference>
<feature type="compositionally biased region" description="Basic and acidic residues" evidence="1">
    <location>
        <begin position="424"/>
        <end position="443"/>
    </location>
</feature>
<accession>A0A8S4FAU0</accession>
<evidence type="ECO:0000256" key="1">
    <source>
        <dbReference type="SAM" id="MobiDB-lite"/>
    </source>
</evidence>
<feature type="compositionally biased region" description="Basic and acidic residues" evidence="1">
    <location>
        <begin position="597"/>
        <end position="606"/>
    </location>
</feature>
<proteinExistence type="predicted"/>
<feature type="region of interest" description="Disordered" evidence="1">
    <location>
        <begin position="143"/>
        <end position="162"/>
    </location>
</feature>
<dbReference type="Proteomes" id="UP000653454">
    <property type="component" value="Unassembled WGS sequence"/>
</dbReference>
<evidence type="ECO:0000313" key="2">
    <source>
        <dbReference type="EMBL" id="CAG9125386.1"/>
    </source>
</evidence>
<dbReference type="EMBL" id="CAJHNJ030000031">
    <property type="protein sequence ID" value="CAG9125386.1"/>
    <property type="molecule type" value="Genomic_DNA"/>
</dbReference>
<feature type="region of interest" description="Disordered" evidence="1">
    <location>
        <begin position="580"/>
        <end position="618"/>
    </location>
</feature>
<feature type="compositionally biased region" description="Low complexity" evidence="1">
    <location>
        <begin position="209"/>
        <end position="226"/>
    </location>
</feature>
<comment type="caution">
    <text evidence="2">The sequence shown here is derived from an EMBL/GenBank/DDBJ whole genome shotgun (WGS) entry which is preliminary data.</text>
</comment>
<protein>
    <submittedName>
        <fullName evidence="2">(diamondback moth) hypothetical protein</fullName>
    </submittedName>
</protein>
<name>A0A8S4FAU0_PLUXY</name>
<feature type="region of interest" description="Disordered" evidence="1">
    <location>
        <begin position="497"/>
        <end position="524"/>
    </location>
</feature>
<gene>
    <name evidence="2" type="ORF">PLXY2_LOCUS8354</name>
</gene>
<dbReference type="AlphaFoldDB" id="A0A8S4FAU0"/>
<feature type="region of interest" description="Disordered" evidence="1">
    <location>
        <begin position="209"/>
        <end position="265"/>
    </location>
</feature>
<organism evidence="2 3">
    <name type="scientific">Plutella xylostella</name>
    <name type="common">Diamondback moth</name>
    <name type="synonym">Plutella maculipennis</name>
    <dbReference type="NCBI Taxonomy" id="51655"/>
    <lineage>
        <taxon>Eukaryota</taxon>
        <taxon>Metazoa</taxon>
        <taxon>Ecdysozoa</taxon>
        <taxon>Arthropoda</taxon>
        <taxon>Hexapoda</taxon>
        <taxon>Insecta</taxon>
        <taxon>Pterygota</taxon>
        <taxon>Neoptera</taxon>
        <taxon>Endopterygota</taxon>
        <taxon>Lepidoptera</taxon>
        <taxon>Glossata</taxon>
        <taxon>Ditrysia</taxon>
        <taxon>Yponomeutoidea</taxon>
        <taxon>Plutellidae</taxon>
        <taxon>Plutella</taxon>
    </lineage>
</organism>
<evidence type="ECO:0000313" key="3">
    <source>
        <dbReference type="Proteomes" id="UP000653454"/>
    </source>
</evidence>
<keyword evidence="3" id="KW-1185">Reference proteome</keyword>